<dbReference type="InterPro" id="IPR043519">
    <property type="entry name" value="NT_sf"/>
</dbReference>
<evidence type="ECO:0000313" key="1">
    <source>
        <dbReference type="EMBL" id="THU77543.1"/>
    </source>
</evidence>
<name>A0A4S8KPN4_DENBC</name>
<keyword evidence="2" id="KW-1185">Reference proteome</keyword>
<dbReference type="OrthoDB" id="3133286at2759"/>
<dbReference type="AlphaFoldDB" id="A0A4S8KPN4"/>
<gene>
    <name evidence="1" type="ORF">K435DRAFT_812365</name>
</gene>
<dbReference type="InterPro" id="IPR014942">
    <property type="entry name" value="AbiEii"/>
</dbReference>
<reference evidence="1 2" key="1">
    <citation type="journal article" date="2019" name="Nat. Ecol. Evol.">
        <title>Megaphylogeny resolves global patterns of mushroom evolution.</title>
        <authorList>
            <person name="Varga T."/>
            <person name="Krizsan K."/>
            <person name="Foldi C."/>
            <person name="Dima B."/>
            <person name="Sanchez-Garcia M."/>
            <person name="Sanchez-Ramirez S."/>
            <person name="Szollosi G.J."/>
            <person name="Szarkandi J.G."/>
            <person name="Papp V."/>
            <person name="Albert L."/>
            <person name="Andreopoulos W."/>
            <person name="Angelini C."/>
            <person name="Antonin V."/>
            <person name="Barry K.W."/>
            <person name="Bougher N.L."/>
            <person name="Buchanan P."/>
            <person name="Buyck B."/>
            <person name="Bense V."/>
            <person name="Catcheside P."/>
            <person name="Chovatia M."/>
            <person name="Cooper J."/>
            <person name="Damon W."/>
            <person name="Desjardin D."/>
            <person name="Finy P."/>
            <person name="Geml J."/>
            <person name="Haridas S."/>
            <person name="Hughes K."/>
            <person name="Justo A."/>
            <person name="Karasinski D."/>
            <person name="Kautmanova I."/>
            <person name="Kiss B."/>
            <person name="Kocsube S."/>
            <person name="Kotiranta H."/>
            <person name="LaButti K.M."/>
            <person name="Lechner B.E."/>
            <person name="Liimatainen K."/>
            <person name="Lipzen A."/>
            <person name="Lukacs Z."/>
            <person name="Mihaltcheva S."/>
            <person name="Morgado L.N."/>
            <person name="Niskanen T."/>
            <person name="Noordeloos M.E."/>
            <person name="Ohm R.A."/>
            <person name="Ortiz-Santana B."/>
            <person name="Ovrebo C."/>
            <person name="Racz N."/>
            <person name="Riley R."/>
            <person name="Savchenko A."/>
            <person name="Shiryaev A."/>
            <person name="Soop K."/>
            <person name="Spirin V."/>
            <person name="Szebenyi C."/>
            <person name="Tomsovsky M."/>
            <person name="Tulloss R.E."/>
            <person name="Uehling J."/>
            <person name="Grigoriev I.V."/>
            <person name="Vagvolgyi C."/>
            <person name="Papp T."/>
            <person name="Martin F.M."/>
            <person name="Miettinen O."/>
            <person name="Hibbett D.S."/>
            <person name="Nagy L.G."/>
        </authorList>
    </citation>
    <scope>NUCLEOTIDE SEQUENCE [LARGE SCALE GENOMIC DNA]</scope>
    <source>
        <strain evidence="1 2">CBS 962.96</strain>
    </source>
</reference>
<dbReference type="Proteomes" id="UP000297245">
    <property type="component" value="Unassembled WGS sequence"/>
</dbReference>
<dbReference type="Gene3D" id="3.30.460.40">
    <property type="match status" value="1"/>
</dbReference>
<dbReference type="Pfam" id="PF08843">
    <property type="entry name" value="AbiEii"/>
    <property type="match status" value="1"/>
</dbReference>
<protein>
    <submittedName>
        <fullName evidence="1">Uncharacterized protein</fullName>
    </submittedName>
</protein>
<dbReference type="EMBL" id="ML180409">
    <property type="protein sequence ID" value="THU77543.1"/>
    <property type="molecule type" value="Genomic_DNA"/>
</dbReference>
<evidence type="ECO:0000313" key="2">
    <source>
        <dbReference type="Proteomes" id="UP000297245"/>
    </source>
</evidence>
<feature type="non-terminal residue" evidence="1">
    <location>
        <position position="190"/>
    </location>
</feature>
<organism evidence="1 2">
    <name type="scientific">Dendrothele bispora (strain CBS 962.96)</name>
    <dbReference type="NCBI Taxonomy" id="1314807"/>
    <lineage>
        <taxon>Eukaryota</taxon>
        <taxon>Fungi</taxon>
        <taxon>Dikarya</taxon>
        <taxon>Basidiomycota</taxon>
        <taxon>Agaricomycotina</taxon>
        <taxon>Agaricomycetes</taxon>
        <taxon>Agaricomycetidae</taxon>
        <taxon>Agaricales</taxon>
        <taxon>Agaricales incertae sedis</taxon>
        <taxon>Dendrothele</taxon>
    </lineage>
</organism>
<dbReference type="SUPFAM" id="SSF81301">
    <property type="entry name" value="Nucleotidyltransferase"/>
    <property type="match status" value="1"/>
</dbReference>
<proteinExistence type="predicted"/>
<sequence length="190" mass="22229">MVHNDQTKTSWEVRQSARETISILEDYGIKCCLFGSLACHIQGMKYRRPGDVDLVILNPKNRDAEYFKALLAESDSRFYLEKSIYPRATWKKLFYRVTPYRGIGPTKICKIDILIAGRKLPLHIPKVPISCIQYSNDYPDLPIMPLLPLLLMKLQGWYDHRGSHRKDHVKKRRRDIADIRKLLEMAVDEE</sequence>
<accession>A0A4S8KPN4</accession>